<feature type="region of interest" description="Disordered" evidence="1">
    <location>
        <begin position="59"/>
        <end position="81"/>
    </location>
</feature>
<proteinExistence type="predicted"/>
<feature type="region of interest" description="Disordered" evidence="1">
    <location>
        <begin position="561"/>
        <end position="582"/>
    </location>
</feature>
<feature type="compositionally biased region" description="Basic and acidic residues" evidence="1">
    <location>
        <begin position="561"/>
        <end position="576"/>
    </location>
</feature>
<name>A0A5C2S3I5_9APHY</name>
<feature type="compositionally biased region" description="Low complexity" evidence="1">
    <location>
        <begin position="349"/>
        <end position="371"/>
    </location>
</feature>
<feature type="region of interest" description="Disordered" evidence="1">
    <location>
        <begin position="416"/>
        <end position="449"/>
    </location>
</feature>
<feature type="region of interest" description="Disordered" evidence="1">
    <location>
        <begin position="1"/>
        <end position="23"/>
    </location>
</feature>
<feature type="region of interest" description="Disordered" evidence="1">
    <location>
        <begin position="344"/>
        <end position="374"/>
    </location>
</feature>
<organism evidence="2 3">
    <name type="scientific">Lentinus tigrinus ALCF2SS1-6</name>
    <dbReference type="NCBI Taxonomy" id="1328759"/>
    <lineage>
        <taxon>Eukaryota</taxon>
        <taxon>Fungi</taxon>
        <taxon>Dikarya</taxon>
        <taxon>Basidiomycota</taxon>
        <taxon>Agaricomycotina</taxon>
        <taxon>Agaricomycetes</taxon>
        <taxon>Polyporales</taxon>
        <taxon>Polyporaceae</taxon>
        <taxon>Lentinus</taxon>
    </lineage>
</organism>
<feature type="compositionally biased region" description="Low complexity" evidence="1">
    <location>
        <begin position="426"/>
        <end position="438"/>
    </location>
</feature>
<keyword evidence="3" id="KW-1185">Reference proteome</keyword>
<sequence>MGNTHTSTLCPRDGEQQQQQASAYASSRIDALLAALSPLLQSPGPSPSVQAHVSELLPHTAKNPSTSGATTGGWHGHGQSAPHTLQRKLLETIATLCSLHVSCASAAVALTLTSERVTLYVATDAGAPDDLKRDVAAWIAAMRAVAEEQDSDSDAPNDAPSDAPTVELAAHPKTTMVLAASVFRACYAKLRARIRDSGRLADVLQRLSENVPVPVPDKEKEEEEEEGPSDTDTDTHTPLGTLCMNLALLMRCTEPEPEQEQEQETDARSLAAACVAGWAAHQALHEDWELCWTVEDIDPGAIQVIEDACALSMLVDTLVSLARCGGVSLALPLQWAVEWVEPPAPAPAPASSTSSSTSTSTSTFASSSSRRTAPHPESVLLRHIVDNALSVHPYIATSALPCYPCVMLVRAVNRAQAPSPSPSPSPTTDSSDTGSGTRTETETETETGRDWGFFMLRGCDARAVLPWSHPWAASDLHSVDVDVEVDVDVDVDEGDRAERVVRELENGLERDLQTLQNRNRNRRPAPSGSNANSMPLLVPVGNVGDAGDVGDVHRSAVRELQLHNDNDNNNDAETRKPAPASVPVKVVKVHHVHWAREQPPPPPALTLPLRAVGVGCAASAGMRRSLTQ</sequence>
<feature type="compositionally biased region" description="Acidic residues" evidence="1">
    <location>
        <begin position="220"/>
        <end position="232"/>
    </location>
</feature>
<accession>A0A5C2S3I5</accession>
<dbReference type="Proteomes" id="UP000313359">
    <property type="component" value="Unassembled WGS sequence"/>
</dbReference>
<dbReference type="OrthoDB" id="2751860at2759"/>
<feature type="region of interest" description="Disordered" evidence="1">
    <location>
        <begin position="510"/>
        <end position="535"/>
    </location>
</feature>
<reference evidence="2" key="1">
    <citation type="journal article" date="2018" name="Genome Biol. Evol.">
        <title>Genomics and development of Lentinus tigrinus, a white-rot wood-decaying mushroom with dimorphic fruiting bodies.</title>
        <authorList>
            <person name="Wu B."/>
            <person name="Xu Z."/>
            <person name="Knudson A."/>
            <person name="Carlson A."/>
            <person name="Chen N."/>
            <person name="Kovaka S."/>
            <person name="LaButti K."/>
            <person name="Lipzen A."/>
            <person name="Pennachio C."/>
            <person name="Riley R."/>
            <person name="Schakwitz W."/>
            <person name="Umezawa K."/>
            <person name="Ohm R.A."/>
            <person name="Grigoriev I.V."/>
            <person name="Nagy L.G."/>
            <person name="Gibbons J."/>
            <person name="Hibbett D."/>
        </authorList>
    </citation>
    <scope>NUCLEOTIDE SEQUENCE [LARGE SCALE GENOMIC DNA]</scope>
    <source>
        <strain evidence="2">ALCF2SS1-6</strain>
    </source>
</reference>
<evidence type="ECO:0000256" key="1">
    <source>
        <dbReference type="SAM" id="MobiDB-lite"/>
    </source>
</evidence>
<feature type="region of interest" description="Disordered" evidence="1">
    <location>
        <begin position="211"/>
        <end position="238"/>
    </location>
</feature>
<evidence type="ECO:0000313" key="2">
    <source>
        <dbReference type="EMBL" id="RPD58037.1"/>
    </source>
</evidence>
<dbReference type="EMBL" id="ML122277">
    <property type="protein sequence ID" value="RPD58037.1"/>
    <property type="molecule type" value="Genomic_DNA"/>
</dbReference>
<protein>
    <submittedName>
        <fullName evidence="2">Uncharacterized protein</fullName>
    </submittedName>
</protein>
<dbReference type="AlphaFoldDB" id="A0A5C2S3I5"/>
<gene>
    <name evidence="2" type="ORF">L227DRAFT_613122</name>
</gene>
<evidence type="ECO:0000313" key="3">
    <source>
        <dbReference type="Proteomes" id="UP000313359"/>
    </source>
</evidence>